<dbReference type="OrthoDB" id="33636at2157"/>
<sequence length="289" mass="32225">MEGIFVALAIPFKNGKLDEESLAKHVDSLTKAGVDGFYTFGTTSQGPYLTLEERRAALEVISRNTNRQLVVHVFSFDWQGIVETVRLAEKHGTIAISSIPPIYYGPDYEVLKRYYEKLTQLTKLPVFIYNIPRNTGFNVTPDLMAKLLSDGVKIAGVKDSTGDVAQIMGHVRLGITVLNGSDSTILPALMVGAKGCISAMSNVLPDVIRSMFDEFKAGRLQSAMEKQDLIARVRELIRDYPGVDGYYKLIHLLRYDFGTVKEPYLRPLSEAEVQKLRDGLIRLGLKPRV</sequence>
<dbReference type="PANTHER" id="PTHR12128:SF66">
    <property type="entry name" value="4-HYDROXY-2-OXOGLUTARATE ALDOLASE, MITOCHONDRIAL"/>
    <property type="match status" value="1"/>
</dbReference>
<dbReference type="CDD" id="cd00408">
    <property type="entry name" value="DHDPS-like"/>
    <property type="match status" value="1"/>
</dbReference>
<reference evidence="6" key="1">
    <citation type="journal article" date="2014" name="Int. J. Syst. Evol. Microbiol.">
        <title>Complete genome sequence of Corynebacterium casei LMG S-19264T (=DSM 44701T), isolated from a smear-ripened cheese.</title>
        <authorList>
            <consortium name="US DOE Joint Genome Institute (JGI-PGF)"/>
            <person name="Walter F."/>
            <person name="Albersmeier A."/>
            <person name="Kalinowski J."/>
            <person name="Ruckert C."/>
        </authorList>
    </citation>
    <scope>NUCLEOTIDE SEQUENCE</scope>
    <source>
        <strain evidence="6">JCM 11219</strain>
    </source>
</reference>
<evidence type="ECO:0000256" key="4">
    <source>
        <dbReference type="PIRSR" id="PIRSR001365-2"/>
    </source>
</evidence>
<evidence type="ECO:0000313" key="5">
    <source>
        <dbReference type="EMBL" id="BDR91770.1"/>
    </source>
</evidence>
<dbReference type="PROSITE" id="PS00666">
    <property type="entry name" value="DHDPS_2"/>
    <property type="match status" value="1"/>
</dbReference>
<dbReference type="GeneID" id="76206413"/>
<evidence type="ECO:0000256" key="2">
    <source>
        <dbReference type="ARBA" id="ARBA00023270"/>
    </source>
</evidence>
<reference evidence="6" key="2">
    <citation type="submission" date="2020-09" db="EMBL/GenBank/DDBJ databases">
        <authorList>
            <person name="Sun Q."/>
            <person name="Ohkuma M."/>
        </authorList>
    </citation>
    <scope>NUCLEOTIDE SEQUENCE</scope>
    <source>
        <strain evidence="6">JCM 11219</strain>
    </source>
</reference>
<keyword evidence="2" id="KW-0704">Schiff base</keyword>
<organism evidence="6 7">
    <name type="scientific">Vulcanisaeta souniana JCM 11219</name>
    <dbReference type="NCBI Taxonomy" id="1293586"/>
    <lineage>
        <taxon>Archaea</taxon>
        <taxon>Thermoproteota</taxon>
        <taxon>Thermoprotei</taxon>
        <taxon>Thermoproteales</taxon>
        <taxon>Thermoproteaceae</taxon>
        <taxon>Vulcanisaeta</taxon>
    </lineage>
</organism>
<reference evidence="5" key="4">
    <citation type="journal article" date="2023" name="Microbiol. Resour. Announc.">
        <title>Complete Genome Sequence of Vulcanisaeta souniana Strain IC-059, a Hyperthermophilic Archaeon Isolated from Hot Spring Water in Japan.</title>
        <authorList>
            <person name="Kato S."/>
            <person name="Itoh T."/>
            <person name="Wu L."/>
            <person name="Ma J."/>
            <person name="Ohkuma M."/>
        </authorList>
    </citation>
    <scope>NUCLEOTIDE SEQUENCE</scope>
    <source>
        <strain evidence="5">JCM 11219</strain>
    </source>
</reference>
<feature type="active site" description="Schiff-base intermediate with substrate" evidence="3">
    <location>
        <position position="158"/>
    </location>
</feature>
<name>A0A830E7E9_9CREN</name>
<dbReference type="RefSeq" id="WP_188602484.1">
    <property type="nucleotide sequence ID" value="NZ_AP026830.1"/>
</dbReference>
<dbReference type="SUPFAM" id="SSF51569">
    <property type="entry name" value="Aldolase"/>
    <property type="match status" value="1"/>
</dbReference>
<evidence type="ECO:0000313" key="6">
    <source>
        <dbReference type="EMBL" id="GGI70518.1"/>
    </source>
</evidence>
<gene>
    <name evidence="6" type="primary">dapA-2</name>
    <name evidence="6" type="ORF">GCM10007112_04340</name>
    <name evidence="5" type="ORF">Vsou_08630</name>
</gene>
<dbReference type="Pfam" id="PF00701">
    <property type="entry name" value="DHDPS"/>
    <property type="match status" value="1"/>
</dbReference>
<dbReference type="GO" id="GO:0008675">
    <property type="term" value="F:2-dehydro-3-deoxy-phosphogluconate aldolase activity"/>
    <property type="evidence" value="ECO:0007669"/>
    <property type="project" value="UniProtKB-ARBA"/>
</dbReference>
<dbReference type="SMART" id="SM01130">
    <property type="entry name" value="DHDPS"/>
    <property type="match status" value="1"/>
</dbReference>
<proteinExistence type="predicted"/>
<dbReference type="EMBL" id="BMNM01000001">
    <property type="protein sequence ID" value="GGI70518.1"/>
    <property type="molecule type" value="Genomic_DNA"/>
</dbReference>
<dbReference type="GO" id="GO:0008840">
    <property type="term" value="F:4-hydroxy-tetrahydrodipicolinate synthase activity"/>
    <property type="evidence" value="ECO:0007669"/>
    <property type="project" value="TreeGrafter"/>
</dbReference>
<dbReference type="InterPro" id="IPR013785">
    <property type="entry name" value="Aldolase_TIM"/>
</dbReference>
<evidence type="ECO:0000313" key="7">
    <source>
        <dbReference type="Proteomes" id="UP000657075"/>
    </source>
</evidence>
<protein>
    <submittedName>
        <fullName evidence="6">4-hydroxy-tetrahydrodipicolinate synthase</fullName>
    </submittedName>
</protein>
<feature type="binding site" evidence="4">
    <location>
        <position position="197"/>
    </location>
    <ligand>
        <name>pyruvate</name>
        <dbReference type="ChEBI" id="CHEBI:15361"/>
    </ligand>
</feature>
<evidence type="ECO:0000256" key="3">
    <source>
        <dbReference type="PIRSR" id="PIRSR001365-1"/>
    </source>
</evidence>
<feature type="active site" description="Proton donor/acceptor" evidence="3">
    <location>
        <position position="129"/>
    </location>
</feature>
<dbReference type="AlphaFoldDB" id="A0A830E7E9"/>
<reference evidence="8" key="3">
    <citation type="submission" date="2022-09" db="EMBL/GenBank/DDBJ databases">
        <title>Complete genome sequence of Vulcanisaeta souniana.</title>
        <authorList>
            <person name="Kato S."/>
            <person name="Itoh T."/>
            <person name="Ohkuma M."/>
        </authorList>
    </citation>
    <scope>NUCLEOTIDE SEQUENCE [LARGE SCALE GENOMIC DNA]</scope>
    <source>
        <strain evidence="8">JCM 11219</strain>
    </source>
</reference>
<keyword evidence="1" id="KW-0456">Lyase</keyword>
<dbReference type="Proteomes" id="UP001060771">
    <property type="component" value="Chromosome"/>
</dbReference>
<dbReference type="PANTHER" id="PTHR12128">
    <property type="entry name" value="DIHYDRODIPICOLINATE SYNTHASE"/>
    <property type="match status" value="1"/>
</dbReference>
<feature type="binding site" evidence="4">
    <location>
        <position position="43"/>
    </location>
    <ligand>
        <name>pyruvate</name>
        <dbReference type="ChEBI" id="CHEBI:15361"/>
    </ligand>
</feature>
<dbReference type="Gene3D" id="3.20.20.70">
    <property type="entry name" value="Aldolase class I"/>
    <property type="match status" value="1"/>
</dbReference>
<dbReference type="PIRSF" id="PIRSF001365">
    <property type="entry name" value="DHDPS"/>
    <property type="match status" value="1"/>
</dbReference>
<evidence type="ECO:0000256" key="1">
    <source>
        <dbReference type="ARBA" id="ARBA00023239"/>
    </source>
</evidence>
<keyword evidence="8" id="KW-1185">Reference proteome</keyword>
<dbReference type="InterPro" id="IPR002220">
    <property type="entry name" value="DapA-like"/>
</dbReference>
<dbReference type="InterPro" id="IPR020625">
    <property type="entry name" value="Schiff_base-form_aldolases_AS"/>
</dbReference>
<evidence type="ECO:0000313" key="8">
    <source>
        <dbReference type="Proteomes" id="UP001060771"/>
    </source>
</evidence>
<accession>A0A830E7E9</accession>
<dbReference type="EMBL" id="AP026830">
    <property type="protein sequence ID" value="BDR91770.1"/>
    <property type="molecule type" value="Genomic_DNA"/>
</dbReference>
<dbReference type="PRINTS" id="PR00146">
    <property type="entry name" value="DHPICSNTHASE"/>
</dbReference>
<dbReference type="GO" id="GO:0044281">
    <property type="term" value="P:small molecule metabolic process"/>
    <property type="evidence" value="ECO:0007669"/>
    <property type="project" value="UniProtKB-ARBA"/>
</dbReference>
<dbReference type="Proteomes" id="UP000657075">
    <property type="component" value="Unassembled WGS sequence"/>
</dbReference>